<dbReference type="SUPFAM" id="SSF48403">
    <property type="entry name" value="Ankyrin repeat"/>
    <property type="match status" value="1"/>
</dbReference>
<reference evidence="8" key="1">
    <citation type="submission" date="2025-08" db="UniProtKB">
        <authorList>
            <consortium name="RefSeq"/>
        </authorList>
    </citation>
    <scope>IDENTIFICATION</scope>
    <source>
        <tissue evidence="8">Leaves</tissue>
    </source>
</reference>
<dbReference type="Pfam" id="PF13962">
    <property type="entry name" value="PGG"/>
    <property type="match status" value="1"/>
</dbReference>
<dbReference type="InterPro" id="IPR026961">
    <property type="entry name" value="PGG_dom"/>
</dbReference>
<keyword evidence="2" id="KW-0812">Transmembrane</keyword>
<dbReference type="Proteomes" id="UP000235220">
    <property type="component" value="Chromosome 11"/>
</dbReference>
<keyword evidence="3" id="KW-0677">Repeat</keyword>
<evidence type="ECO:0000256" key="3">
    <source>
        <dbReference type="ARBA" id="ARBA00022737"/>
    </source>
</evidence>
<dbReference type="GeneID" id="109000361"/>
<evidence type="ECO:0000256" key="6">
    <source>
        <dbReference type="ARBA" id="ARBA00023136"/>
    </source>
</evidence>
<proteinExistence type="predicted"/>
<organism evidence="7 8">
    <name type="scientific">Juglans regia</name>
    <name type="common">English walnut</name>
    <dbReference type="NCBI Taxonomy" id="51240"/>
    <lineage>
        <taxon>Eukaryota</taxon>
        <taxon>Viridiplantae</taxon>
        <taxon>Streptophyta</taxon>
        <taxon>Embryophyta</taxon>
        <taxon>Tracheophyta</taxon>
        <taxon>Spermatophyta</taxon>
        <taxon>Magnoliopsida</taxon>
        <taxon>eudicotyledons</taxon>
        <taxon>Gunneridae</taxon>
        <taxon>Pentapetalae</taxon>
        <taxon>rosids</taxon>
        <taxon>fabids</taxon>
        <taxon>Fagales</taxon>
        <taxon>Juglandaceae</taxon>
        <taxon>Juglans</taxon>
    </lineage>
</organism>
<keyword evidence="6" id="KW-0472">Membrane</keyword>
<keyword evidence="5" id="KW-0040">ANK repeat</keyword>
<dbReference type="PANTHER" id="PTHR24186:SF50">
    <property type="entry name" value="ANKYRIN REPEAT-CONTAINING PROTEIN ITN1-LIKE ISOFORM X1"/>
    <property type="match status" value="1"/>
</dbReference>
<protein>
    <submittedName>
        <fullName evidence="8">Ankyrin repeat-containing protein At5g02620-like</fullName>
    </submittedName>
</protein>
<dbReference type="PROSITE" id="PS50088">
    <property type="entry name" value="ANK_REPEAT"/>
    <property type="match status" value="3"/>
</dbReference>
<dbReference type="InterPro" id="IPR002110">
    <property type="entry name" value="Ankyrin_rpt"/>
</dbReference>
<evidence type="ECO:0000256" key="4">
    <source>
        <dbReference type="ARBA" id="ARBA00022989"/>
    </source>
</evidence>
<sequence>MLMLQLEVMDPTELYKAAAKGDMAVFHPKVSTNDSSLEEPWDILKPITDEIDSILHVATKFQQEKFAEMLIDMNESLVDLKNKEEDTPLHIAARVGCSTITKLLIDHSKSSILEMVNMYKDTALHDAVRNGHRSVVELLLSQKPGLAMMMNEAGESPLYLAVDRKHYDIADYILQNAPEFPYGGRDGMNVLHVATIRKATKFLPKAIEKWPSMASEADEFGWTPLHYASYIGNVGAVELLLKANRSAAYKKDKEGMSGLHISAKQGHFNVTRKLISELPSTCELLDNKGRTPLHLAVENGKNVKALKFMLRSLPVDLINKRDSSGNTPMHLASIDLSPRMAWVLSRDKRVDRGASNNEGLTPIDIIRSRIKLKWFEKITVIPKLEARGFLPSLRGVVAGRSMEVQTIGTGEPRTQSNEIAKHEGNGLSTNGETKLKSLYSYAEDNARVALVVATFVATVTFAAIFTAPYKKAGTTSIQKLAFRIFVTSNSFAFVFSATSMIFLMEAFIKKRVPVVFGAMICFSQILIPFAIYGMVIAYGSSLYAVVAHEYPILASLATGIACLFFVGHAIGIYILSGFTTYFYAY</sequence>
<dbReference type="InterPro" id="IPR036770">
    <property type="entry name" value="Ankyrin_rpt-contain_sf"/>
</dbReference>
<comment type="subcellular location">
    <subcellularLocation>
        <location evidence="1">Membrane</location>
        <topology evidence="1">Multi-pass membrane protein</topology>
    </subcellularLocation>
</comment>
<dbReference type="Pfam" id="PF12796">
    <property type="entry name" value="Ank_2"/>
    <property type="match status" value="2"/>
</dbReference>
<dbReference type="PANTHER" id="PTHR24186">
    <property type="entry name" value="PROTEIN PHOSPHATASE 1 REGULATORY SUBUNIT"/>
    <property type="match status" value="1"/>
</dbReference>
<evidence type="ECO:0000313" key="8">
    <source>
        <dbReference type="RefSeq" id="XP_018832740.1"/>
    </source>
</evidence>
<dbReference type="PROSITE" id="PS50297">
    <property type="entry name" value="ANK_REP_REGION"/>
    <property type="match status" value="3"/>
</dbReference>
<dbReference type="RefSeq" id="XP_018832740.1">
    <property type="nucleotide sequence ID" value="XM_018977195.2"/>
</dbReference>
<keyword evidence="7" id="KW-1185">Reference proteome</keyword>
<dbReference type="OrthoDB" id="10040922at2759"/>
<evidence type="ECO:0000256" key="2">
    <source>
        <dbReference type="ARBA" id="ARBA00022692"/>
    </source>
</evidence>
<dbReference type="KEGG" id="jre:109000361"/>
<dbReference type="STRING" id="51240.A0A2I4FM77"/>
<dbReference type="Gramene" id="Jr11_09530_p1">
    <property type="protein sequence ID" value="cds.Jr11_09530_p1"/>
    <property type="gene ID" value="Jr11_09530"/>
</dbReference>
<evidence type="ECO:0000256" key="5">
    <source>
        <dbReference type="ARBA" id="ARBA00023043"/>
    </source>
</evidence>
<accession>A0A2I4FM77</accession>
<evidence type="ECO:0000313" key="7">
    <source>
        <dbReference type="Proteomes" id="UP000235220"/>
    </source>
</evidence>
<keyword evidence="4" id="KW-1133">Transmembrane helix</keyword>
<dbReference type="AlphaFoldDB" id="A0A2I4FM77"/>
<name>A0A2I4FM77_JUGRE</name>
<dbReference type="GO" id="GO:0016020">
    <property type="term" value="C:membrane"/>
    <property type="evidence" value="ECO:0007669"/>
    <property type="project" value="UniProtKB-SubCell"/>
</dbReference>
<dbReference type="SMART" id="SM00248">
    <property type="entry name" value="ANK"/>
    <property type="match status" value="8"/>
</dbReference>
<dbReference type="Gene3D" id="1.25.40.20">
    <property type="entry name" value="Ankyrin repeat-containing domain"/>
    <property type="match status" value="2"/>
</dbReference>
<gene>
    <name evidence="8" type="primary">LOC109000361</name>
</gene>
<evidence type="ECO:0000256" key="1">
    <source>
        <dbReference type="ARBA" id="ARBA00004141"/>
    </source>
</evidence>